<keyword evidence="1" id="KW-0812">Transmembrane</keyword>
<reference evidence="4" key="1">
    <citation type="journal article" date="2019" name="Int. J. Syst. Evol. Microbiol.">
        <title>The Global Catalogue of Microorganisms (GCM) 10K type strain sequencing project: providing services to taxonomists for standard genome sequencing and annotation.</title>
        <authorList>
            <consortium name="The Broad Institute Genomics Platform"/>
            <consortium name="The Broad Institute Genome Sequencing Center for Infectious Disease"/>
            <person name="Wu L."/>
            <person name="Ma J."/>
        </authorList>
    </citation>
    <scope>NUCLEOTIDE SEQUENCE [LARGE SCALE GENOMIC DNA]</scope>
    <source>
        <strain evidence="4">CGMCC 1.3240</strain>
    </source>
</reference>
<keyword evidence="3" id="KW-0378">Hydrolase</keyword>
<feature type="domain" description="GP-PDE" evidence="2">
    <location>
        <begin position="65"/>
        <end position="304"/>
    </location>
</feature>
<evidence type="ECO:0000259" key="2">
    <source>
        <dbReference type="PROSITE" id="PS51704"/>
    </source>
</evidence>
<dbReference type="EC" id="3.1.4.-" evidence="3"/>
<dbReference type="InterPro" id="IPR017946">
    <property type="entry name" value="PLC-like_Pdiesterase_TIM-brl"/>
</dbReference>
<gene>
    <name evidence="3" type="ORF">ACFPYJ_20020</name>
</gene>
<dbReference type="EMBL" id="JBHSOW010000072">
    <property type="protein sequence ID" value="MFC5651355.1"/>
    <property type="molecule type" value="Genomic_DNA"/>
</dbReference>
<keyword evidence="1" id="KW-1133">Transmembrane helix</keyword>
<dbReference type="PANTHER" id="PTHR46211:SF1">
    <property type="entry name" value="GLYCEROPHOSPHODIESTER PHOSPHODIESTERASE, CYTOPLASMIC"/>
    <property type="match status" value="1"/>
</dbReference>
<accession>A0ABW0W4P3</accession>
<feature type="transmembrane region" description="Helical" evidence="1">
    <location>
        <begin position="12"/>
        <end position="32"/>
    </location>
</feature>
<dbReference type="Proteomes" id="UP001596047">
    <property type="component" value="Unassembled WGS sequence"/>
</dbReference>
<organism evidence="3 4">
    <name type="scientific">Paenibacillus solisilvae</name>
    <dbReference type="NCBI Taxonomy" id="2486751"/>
    <lineage>
        <taxon>Bacteria</taxon>
        <taxon>Bacillati</taxon>
        <taxon>Bacillota</taxon>
        <taxon>Bacilli</taxon>
        <taxon>Bacillales</taxon>
        <taxon>Paenibacillaceae</taxon>
        <taxon>Paenibacillus</taxon>
    </lineage>
</organism>
<sequence length="304" mass="34253">MNTAPIQRTIPHLTLIALIFVASPFIFTWVTAESSSLTASSESSSAYILKPAIEPSPYEWVKHYPLISHALGGIGGYDGTNSLEALVQAYRSGQRIFEGDLSVTSDGHLVLRHDWEAGTYPVLGQKLPKSIAPMSLKRFQSLPIQQHYTPITYKQLVSFMSGHPDMMLITDTKEPDSAKAADIFKRIVKETTEVNADILRRIIPQLYEADNFEAISGVYPFTQYIYTLYMNQDSKDQIMDDIMKRGIHLVVMDENRYTPEFVQALRGKGVYTYINTINDVSQIRQYRNEGVQGVMTDFVVPGDL</sequence>
<protein>
    <submittedName>
        <fullName evidence="3">Phosphatidylinositol-specific phospholipase C/glycerophosphodiester phosphodiesterase family protein</fullName>
        <ecNumber evidence="3">3.1.4.-</ecNumber>
    </submittedName>
</protein>
<comment type="caution">
    <text evidence="3">The sequence shown here is derived from an EMBL/GenBank/DDBJ whole genome shotgun (WGS) entry which is preliminary data.</text>
</comment>
<evidence type="ECO:0000313" key="4">
    <source>
        <dbReference type="Proteomes" id="UP001596047"/>
    </source>
</evidence>
<evidence type="ECO:0000313" key="3">
    <source>
        <dbReference type="EMBL" id="MFC5651355.1"/>
    </source>
</evidence>
<evidence type="ECO:0000256" key="1">
    <source>
        <dbReference type="SAM" id="Phobius"/>
    </source>
</evidence>
<keyword evidence="1" id="KW-0472">Membrane</keyword>
<keyword evidence="4" id="KW-1185">Reference proteome</keyword>
<dbReference type="CDD" id="cd08583">
    <property type="entry name" value="PI-PLCc_GDPD_SF_unchar1"/>
    <property type="match status" value="1"/>
</dbReference>
<dbReference type="InterPro" id="IPR030395">
    <property type="entry name" value="GP_PDE_dom"/>
</dbReference>
<dbReference type="GO" id="GO:0016787">
    <property type="term" value="F:hydrolase activity"/>
    <property type="evidence" value="ECO:0007669"/>
    <property type="project" value="UniProtKB-KW"/>
</dbReference>
<dbReference type="SUPFAM" id="SSF51695">
    <property type="entry name" value="PLC-like phosphodiesterases"/>
    <property type="match status" value="1"/>
</dbReference>
<dbReference type="Pfam" id="PF03009">
    <property type="entry name" value="GDPD"/>
    <property type="match status" value="1"/>
</dbReference>
<name>A0ABW0W4P3_9BACL</name>
<dbReference type="PANTHER" id="PTHR46211">
    <property type="entry name" value="GLYCEROPHOSPHORYL DIESTER PHOSPHODIESTERASE"/>
    <property type="match status" value="1"/>
</dbReference>
<dbReference type="RefSeq" id="WP_379189968.1">
    <property type="nucleotide sequence ID" value="NZ_JBHSOW010000072.1"/>
</dbReference>
<dbReference type="PROSITE" id="PS51704">
    <property type="entry name" value="GP_PDE"/>
    <property type="match status" value="1"/>
</dbReference>
<proteinExistence type="predicted"/>
<dbReference type="Gene3D" id="3.20.20.190">
    <property type="entry name" value="Phosphatidylinositol (PI) phosphodiesterase"/>
    <property type="match status" value="1"/>
</dbReference>